<gene>
    <name evidence="1" type="ORF">LCGC14_0373910</name>
</gene>
<dbReference type="AlphaFoldDB" id="A0A0F9TM53"/>
<evidence type="ECO:0000313" key="1">
    <source>
        <dbReference type="EMBL" id="KKN76002.1"/>
    </source>
</evidence>
<proteinExistence type="predicted"/>
<reference evidence="1" key="1">
    <citation type="journal article" date="2015" name="Nature">
        <title>Complex archaea that bridge the gap between prokaryotes and eukaryotes.</title>
        <authorList>
            <person name="Spang A."/>
            <person name="Saw J.H."/>
            <person name="Jorgensen S.L."/>
            <person name="Zaremba-Niedzwiedzka K."/>
            <person name="Martijn J."/>
            <person name="Lind A.E."/>
            <person name="van Eijk R."/>
            <person name="Schleper C."/>
            <person name="Guy L."/>
            <person name="Ettema T.J."/>
        </authorList>
    </citation>
    <scope>NUCLEOTIDE SEQUENCE</scope>
</reference>
<accession>A0A0F9TM53</accession>
<dbReference type="EMBL" id="LAZR01000300">
    <property type="protein sequence ID" value="KKN76002.1"/>
    <property type="molecule type" value="Genomic_DNA"/>
</dbReference>
<sequence>MFISIERCKNCGCQIVKHQTGWNNPWLHNNGYTRLLRQPKHENKCKCGCVNPEPDLIKVRDSYKIRQEV</sequence>
<comment type="caution">
    <text evidence="1">The sequence shown here is derived from an EMBL/GenBank/DDBJ whole genome shotgun (WGS) entry which is preliminary data.</text>
</comment>
<name>A0A0F9TM53_9ZZZZ</name>
<organism evidence="1">
    <name type="scientific">marine sediment metagenome</name>
    <dbReference type="NCBI Taxonomy" id="412755"/>
    <lineage>
        <taxon>unclassified sequences</taxon>
        <taxon>metagenomes</taxon>
        <taxon>ecological metagenomes</taxon>
    </lineage>
</organism>
<protein>
    <submittedName>
        <fullName evidence="1">Uncharacterized protein</fullName>
    </submittedName>
</protein>